<dbReference type="Proteomes" id="UP000789325">
    <property type="component" value="Unassembled WGS sequence"/>
</dbReference>
<keyword evidence="3" id="KW-0479">Metal-binding</keyword>
<dbReference type="Gene3D" id="3.30.70.20">
    <property type="match status" value="1"/>
</dbReference>
<dbReference type="PROSITE" id="PS51379">
    <property type="entry name" value="4FE4S_FER_2"/>
    <property type="match status" value="1"/>
</dbReference>
<dbReference type="EMBL" id="DYZL01000012">
    <property type="protein sequence ID" value="HJH42274.1"/>
    <property type="molecule type" value="Genomic_DNA"/>
</dbReference>
<dbReference type="PANTHER" id="PTHR30176:SF3">
    <property type="entry name" value="FERREDOXIN-TYPE PROTEIN NAPH"/>
    <property type="match status" value="1"/>
</dbReference>
<evidence type="ECO:0000256" key="7">
    <source>
        <dbReference type="SAM" id="Phobius"/>
    </source>
</evidence>
<dbReference type="EMBL" id="PPEL01000060">
    <property type="protein sequence ID" value="PNV64894.1"/>
    <property type="molecule type" value="Genomic_DNA"/>
</dbReference>
<dbReference type="Pfam" id="PF00037">
    <property type="entry name" value="Fer4"/>
    <property type="match status" value="1"/>
</dbReference>
<dbReference type="PANTHER" id="PTHR30176">
    <property type="entry name" value="FERREDOXIN-TYPE PROTEIN NAPH"/>
    <property type="match status" value="1"/>
</dbReference>
<evidence type="ECO:0000313" key="11">
    <source>
        <dbReference type="Proteomes" id="UP000236488"/>
    </source>
</evidence>
<reference evidence="10 11" key="1">
    <citation type="journal article" date="2018" name="Int. J. Syst. Evol. Microbiol.">
        <title>Rubneribacter badeniensis gen. nov., sp. nov. and Enteroscipio rubneri gen. nov., sp. nov., new members of the Eggerthellaceae isolated from human faeces.</title>
        <authorList>
            <person name="Danylec N."/>
            <person name="Gobl A."/>
            <person name="Stoll D.A."/>
            <person name="Hetzer B."/>
            <person name="Kulling S.E."/>
            <person name="Huch M."/>
        </authorList>
    </citation>
    <scope>NUCLEOTIDE SEQUENCE [LARGE SCALE GENOMIC DNA]</scope>
    <source>
        <strain evidence="10 11">ResAG-85</strain>
    </source>
</reference>
<keyword evidence="6" id="KW-0411">Iron-sulfur</keyword>
<dbReference type="RefSeq" id="WP_087197579.1">
    <property type="nucleotide sequence ID" value="NZ_PPEL01000060.1"/>
</dbReference>
<name>A0A2K2U3P7_9ACTN</name>
<proteinExistence type="predicted"/>
<evidence type="ECO:0000256" key="1">
    <source>
        <dbReference type="ARBA" id="ARBA00022448"/>
    </source>
</evidence>
<keyword evidence="7" id="KW-1133">Transmembrane helix</keyword>
<keyword evidence="4" id="KW-0249">Electron transport</keyword>
<organism evidence="10 11">
    <name type="scientific">Rubneribacter badeniensis</name>
    <dbReference type="NCBI Taxonomy" id="2070688"/>
    <lineage>
        <taxon>Bacteria</taxon>
        <taxon>Bacillati</taxon>
        <taxon>Actinomycetota</taxon>
        <taxon>Coriobacteriia</taxon>
        <taxon>Eggerthellales</taxon>
        <taxon>Eggerthellaceae</taxon>
        <taxon>Rubneribacter</taxon>
    </lineage>
</organism>
<feature type="transmembrane region" description="Helical" evidence="7">
    <location>
        <begin position="177"/>
        <end position="207"/>
    </location>
</feature>
<evidence type="ECO:0000259" key="8">
    <source>
        <dbReference type="PROSITE" id="PS51379"/>
    </source>
</evidence>
<evidence type="ECO:0000256" key="2">
    <source>
        <dbReference type="ARBA" id="ARBA00022485"/>
    </source>
</evidence>
<sequence length="360" mass="36838">MKKNSKTLRTLTAAAVIVVIAVGFVTNLGIGTISAPGIWDISILCPLGALGTMLASKMMVPRAVVSLVIMALLIVLFARAFCGWMCPVPLVQRLRGLFAKKPSEGARASAADAGTVAASAGDADAAAAGAGDAQVKAEAKPLTDAERSALAASCGASGAGCASCAAKRGAALDARHFVLGGALVSTFAFGFPVFCLVCPIGLTFATILLVINLFAHGDVTWSLIAVPALLAVEVLVFRKWCHKLCPLSAFMSLIAKANKTFVPTIDDAKCLETAKGATCGLCGRACDEGIDPRHPQLSKASWSECTKCRACVDACPTSAITMPLLPKKRLGTPGSPVAASGIEDGINAKAAEAEIEAVKP</sequence>
<dbReference type="InterPro" id="IPR051684">
    <property type="entry name" value="Electron_Trans/Redox"/>
</dbReference>
<keyword evidence="2" id="KW-0004">4Fe-4S</keyword>
<keyword evidence="5" id="KW-0408">Iron</keyword>
<keyword evidence="1" id="KW-0813">Transport</keyword>
<protein>
    <submittedName>
        <fullName evidence="10">4Fe-4S binding protein</fullName>
    </submittedName>
</protein>
<feature type="transmembrane region" description="Helical" evidence="7">
    <location>
        <begin position="12"/>
        <end position="39"/>
    </location>
</feature>
<dbReference type="GO" id="GO:0046872">
    <property type="term" value="F:metal ion binding"/>
    <property type="evidence" value="ECO:0007669"/>
    <property type="project" value="UniProtKB-KW"/>
</dbReference>
<evidence type="ECO:0000256" key="4">
    <source>
        <dbReference type="ARBA" id="ARBA00022982"/>
    </source>
</evidence>
<accession>A0A2K2U3P7</accession>
<dbReference type="Pfam" id="PF12801">
    <property type="entry name" value="Fer4_5"/>
    <property type="match status" value="2"/>
</dbReference>
<evidence type="ECO:0000313" key="9">
    <source>
        <dbReference type="EMBL" id="HJH42274.1"/>
    </source>
</evidence>
<dbReference type="GO" id="GO:0005886">
    <property type="term" value="C:plasma membrane"/>
    <property type="evidence" value="ECO:0007669"/>
    <property type="project" value="TreeGrafter"/>
</dbReference>
<feature type="transmembrane region" description="Helical" evidence="7">
    <location>
        <begin position="59"/>
        <end position="78"/>
    </location>
</feature>
<evidence type="ECO:0000313" key="10">
    <source>
        <dbReference type="EMBL" id="PNV64894.1"/>
    </source>
</evidence>
<evidence type="ECO:0000256" key="3">
    <source>
        <dbReference type="ARBA" id="ARBA00022723"/>
    </source>
</evidence>
<dbReference type="AlphaFoldDB" id="A0A2K2U3P7"/>
<feature type="transmembrane region" description="Helical" evidence="7">
    <location>
        <begin position="219"/>
        <end position="237"/>
    </location>
</feature>
<keyword evidence="7" id="KW-0472">Membrane</keyword>
<reference evidence="9" key="2">
    <citation type="journal article" date="2021" name="PeerJ">
        <title>Extensive microbial diversity within the chicken gut microbiome revealed by metagenomics and culture.</title>
        <authorList>
            <person name="Gilroy R."/>
            <person name="Ravi A."/>
            <person name="Getino M."/>
            <person name="Pursley I."/>
            <person name="Horton D.L."/>
            <person name="Alikhan N.F."/>
            <person name="Baker D."/>
            <person name="Gharbi K."/>
            <person name="Hall N."/>
            <person name="Watson M."/>
            <person name="Adriaenssens E.M."/>
            <person name="Foster-Nyarko E."/>
            <person name="Jarju S."/>
            <person name="Secka A."/>
            <person name="Antonio M."/>
            <person name="Oren A."/>
            <person name="Chaudhuri R.R."/>
            <person name="La Ragione R."/>
            <person name="Hildebrand F."/>
            <person name="Pallen M.J."/>
        </authorList>
    </citation>
    <scope>NUCLEOTIDE SEQUENCE</scope>
    <source>
        <strain evidence="9">USAMLcec12-2067</strain>
    </source>
</reference>
<reference evidence="9" key="3">
    <citation type="submission" date="2021-09" db="EMBL/GenBank/DDBJ databases">
        <authorList>
            <person name="Gilroy R."/>
        </authorList>
    </citation>
    <scope>NUCLEOTIDE SEQUENCE</scope>
    <source>
        <strain evidence="9">USAMLcec12-2067</strain>
    </source>
</reference>
<evidence type="ECO:0000256" key="6">
    <source>
        <dbReference type="ARBA" id="ARBA00023014"/>
    </source>
</evidence>
<keyword evidence="11" id="KW-1185">Reference proteome</keyword>
<dbReference type="SUPFAM" id="SSF54862">
    <property type="entry name" value="4Fe-4S ferredoxins"/>
    <property type="match status" value="1"/>
</dbReference>
<dbReference type="GO" id="GO:0051539">
    <property type="term" value="F:4 iron, 4 sulfur cluster binding"/>
    <property type="evidence" value="ECO:0007669"/>
    <property type="project" value="UniProtKB-KW"/>
</dbReference>
<dbReference type="InterPro" id="IPR017896">
    <property type="entry name" value="4Fe4S_Fe-S-bd"/>
</dbReference>
<dbReference type="PROSITE" id="PS00198">
    <property type="entry name" value="4FE4S_FER_1"/>
    <property type="match status" value="1"/>
</dbReference>
<feature type="domain" description="4Fe-4S ferredoxin-type" evidence="8">
    <location>
        <begin position="293"/>
        <end position="325"/>
    </location>
</feature>
<keyword evidence="7" id="KW-0812">Transmembrane</keyword>
<dbReference type="InterPro" id="IPR017900">
    <property type="entry name" value="4Fe4S_Fe_S_CS"/>
</dbReference>
<evidence type="ECO:0000256" key="5">
    <source>
        <dbReference type="ARBA" id="ARBA00023004"/>
    </source>
</evidence>
<gene>
    <name evidence="10" type="ORF">C2L80_09475</name>
    <name evidence="9" type="ORF">K8V16_00570</name>
</gene>
<comment type="caution">
    <text evidence="10">The sequence shown here is derived from an EMBL/GenBank/DDBJ whole genome shotgun (WGS) entry which is preliminary data.</text>
</comment>
<dbReference type="Proteomes" id="UP000236488">
    <property type="component" value="Unassembled WGS sequence"/>
</dbReference>